<dbReference type="RefSeq" id="WP_221315967.1">
    <property type="nucleotide sequence ID" value="NZ_JACHIV010000001.1"/>
</dbReference>
<dbReference type="SUPFAM" id="SSF53955">
    <property type="entry name" value="Lysozyme-like"/>
    <property type="match status" value="1"/>
</dbReference>
<name>A0A840NWZ1_9PSEU</name>
<feature type="domain" description="Glycosyl transferase family 51" evidence="12">
    <location>
        <begin position="516"/>
        <end position="671"/>
    </location>
</feature>
<dbReference type="Pfam" id="PF00912">
    <property type="entry name" value="Transgly"/>
    <property type="match status" value="1"/>
</dbReference>
<feature type="compositionally biased region" description="Pro residues" evidence="9">
    <location>
        <begin position="42"/>
        <end position="69"/>
    </location>
</feature>
<evidence type="ECO:0000259" key="12">
    <source>
        <dbReference type="Pfam" id="PF00912"/>
    </source>
</evidence>
<evidence type="ECO:0000313" key="14">
    <source>
        <dbReference type="Proteomes" id="UP000580474"/>
    </source>
</evidence>
<feature type="domain" description="Penicillin-binding protein transpeptidase" evidence="11">
    <location>
        <begin position="764"/>
        <end position="1017"/>
    </location>
</feature>
<feature type="compositionally biased region" description="Low complexity" evidence="9">
    <location>
        <begin position="112"/>
        <end position="122"/>
    </location>
</feature>
<feature type="compositionally biased region" description="Basic and acidic residues" evidence="9">
    <location>
        <begin position="405"/>
        <end position="417"/>
    </location>
</feature>
<comment type="caution">
    <text evidence="13">The sequence shown here is derived from an EMBL/GenBank/DDBJ whole genome shotgun (WGS) entry which is preliminary data.</text>
</comment>
<evidence type="ECO:0000256" key="1">
    <source>
        <dbReference type="ARBA" id="ARBA00022645"/>
    </source>
</evidence>
<feature type="region of interest" description="Disordered" evidence="9">
    <location>
        <begin position="329"/>
        <end position="429"/>
    </location>
</feature>
<dbReference type="Proteomes" id="UP000580474">
    <property type="component" value="Unassembled WGS sequence"/>
</dbReference>
<dbReference type="GO" id="GO:0030288">
    <property type="term" value="C:outer membrane-bounded periplasmic space"/>
    <property type="evidence" value="ECO:0007669"/>
    <property type="project" value="TreeGrafter"/>
</dbReference>
<feature type="compositionally biased region" description="Pro residues" evidence="9">
    <location>
        <begin position="80"/>
        <end position="93"/>
    </location>
</feature>
<evidence type="ECO:0000256" key="10">
    <source>
        <dbReference type="SAM" id="Phobius"/>
    </source>
</evidence>
<keyword evidence="4" id="KW-0808">Transferase</keyword>
<dbReference type="GO" id="GO:0006508">
    <property type="term" value="P:proteolysis"/>
    <property type="evidence" value="ECO:0007669"/>
    <property type="project" value="UniProtKB-KW"/>
</dbReference>
<feature type="region of interest" description="Disordered" evidence="9">
    <location>
        <begin position="1"/>
        <end position="314"/>
    </location>
</feature>
<comment type="catalytic activity">
    <reaction evidence="8">
        <text>[GlcNAc-(1-&gt;4)-Mur2Ac(oyl-L-Ala-gamma-D-Glu-L-Lys-D-Ala-D-Ala)](n)-di-trans,octa-cis-undecaprenyl diphosphate + beta-D-GlcNAc-(1-&gt;4)-Mur2Ac(oyl-L-Ala-gamma-D-Glu-L-Lys-D-Ala-D-Ala)-di-trans,octa-cis-undecaprenyl diphosphate = [GlcNAc-(1-&gt;4)-Mur2Ac(oyl-L-Ala-gamma-D-Glu-L-Lys-D-Ala-D-Ala)](n+1)-di-trans,octa-cis-undecaprenyl diphosphate + di-trans,octa-cis-undecaprenyl diphosphate + H(+)</text>
        <dbReference type="Rhea" id="RHEA:23708"/>
        <dbReference type="Rhea" id="RHEA-COMP:9602"/>
        <dbReference type="Rhea" id="RHEA-COMP:9603"/>
        <dbReference type="ChEBI" id="CHEBI:15378"/>
        <dbReference type="ChEBI" id="CHEBI:58405"/>
        <dbReference type="ChEBI" id="CHEBI:60033"/>
        <dbReference type="ChEBI" id="CHEBI:78435"/>
        <dbReference type="EC" id="2.4.99.28"/>
    </reaction>
</comment>
<proteinExistence type="predicted"/>
<evidence type="ECO:0000259" key="11">
    <source>
        <dbReference type="Pfam" id="PF00905"/>
    </source>
</evidence>
<dbReference type="GO" id="GO:0009252">
    <property type="term" value="P:peptidoglycan biosynthetic process"/>
    <property type="evidence" value="ECO:0007669"/>
    <property type="project" value="TreeGrafter"/>
</dbReference>
<keyword evidence="2" id="KW-0645">Protease</keyword>
<evidence type="ECO:0000256" key="8">
    <source>
        <dbReference type="ARBA" id="ARBA00049902"/>
    </source>
</evidence>
<dbReference type="InterPro" id="IPR012338">
    <property type="entry name" value="Beta-lactam/transpept-like"/>
</dbReference>
<feature type="compositionally biased region" description="Low complexity" evidence="9">
    <location>
        <begin position="381"/>
        <end position="394"/>
    </location>
</feature>
<evidence type="ECO:0000256" key="7">
    <source>
        <dbReference type="ARBA" id="ARBA00034000"/>
    </source>
</evidence>
<keyword evidence="3" id="KW-0328">Glycosyltransferase</keyword>
<evidence type="ECO:0000256" key="6">
    <source>
        <dbReference type="ARBA" id="ARBA00023268"/>
    </source>
</evidence>
<keyword evidence="6" id="KW-0511">Multifunctional enzyme</keyword>
<dbReference type="Pfam" id="PF00905">
    <property type="entry name" value="Transpeptidase"/>
    <property type="match status" value="1"/>
</dbReference>
<gene>
    <name evidence="13" type="ORF">BJ969_005705</name>
</gene>
<dbReference type="InterPro" id="IPR023346">
    <property type="entry name" value="Lysozyme-like_dom_sf"/>
</dbReference>
<keyword evidence="5" id="KW-0378">Hydrolase</keyword>
<dbReference type="EMBL" id="JACHIV010000001">
    <property type="protein sequence ID" value="MBB5072617.1"/>
    <property type="molecule type" value="Genomic_DNA"/>
</dbReference>
<keyword evidence="10" id="KW-0472">Membrane</keyword>
<protein>
    <submittedName>
        <fullName evidence="13">Membrane peptidoglycan carboxypeptidase</fullName>
    </submittedName>
</protein>
<keyword evidence="14" id="KW-1185">Reference proteome</keyword>
<dbReference type="GO" id="GO:0009002">
    <property type="term" value="F:serine-type D-Ala-D-Ala carboxypeptidase activity"/>
    <property type="evidence" value="ECO:0007669"/>
    <property type="project" value="UniProtKB-EC"/>
</dbReference>
<accession>A0A840NWZ1</accession>
<dbReference type="SUPFAM" id="SSF56601">
    <property type="entry name" value="beta-lactamase/transpeptidase-like"/>
    <property type="match status" value="1"/>
</dbReference>
<sequence>MNDERDDPARGRHSRQPEGRNPGSPDDRATPPTSRQQAPRSQGPPPSGGTPPGARPPGPQNQNPAPPGGQRPGGQQQRPQGPPPGAPQNPPPGRGAGQRPAGPPPGQGQGGAQQRPGEGTRQQPPPGRPRQGGDQPQWPGESAPPRGSGKDAEAPSEQTGAWTPSFDDEDDAPTGKRAAADSGESGRKLDLPTSFTKQPPPAPDQRAQRQAGAGQQGQPGSQQSGAAQQPGSPQQPASPDQQSTQQFEPQRPGQQPTRQVPPPGQQSTRQVPPPPGRPSQAAVPPGERPTENIPQTPGDGKDQGRGRGRGAAAAGGVVGGVAGAAALGGAAAAAGGGAAGGAAGAAGAGAAGAAGMGAGSGASGNDAPREPQLLTHEATQSSYDYYSSDPYSEGGRYDDYDDGYDDGRYGDGGHGDDGYGPDDELLDPDDELSARKAKRKVIWRRIRRSCYVAAAAMLLIGIGTFAYGYAMWPVPNPEEIASKTEQTITINYSNGQELTRVEPEGGSMTMIRDLDAEVSKPMRDATVAAEDATFYTNPGFSIRGIMVAVYNQIAGGAGGGSTLTQQYVKLALDADEYSITRKVKEVVVAYKVTNQQSKDDILKAYMNTAYYGRGANGIHAAAEAYFGKLPKDLNPSEAAVLAGMVQRPTDNDPRVDQEQGQWRWTYVADQMLKNNFVTQDVRAGMALPETRERDAWKSKPDGNASQLHIRKQVLAELEREGYDEQALTLGGYTITTTIDPAAQKSAEDAVTKVLNGQPQNLRTSLVAVDPKTGGVRAYYGGGNEVYFDYADSPQPPGSSFKPFVVMAGLEKDYGIGEYYDGSDHQEILGTTFGNAPGSVCDNPKYCGVREAMDKSVNTVFVRMAEKFGTPSVREAAIQAGIPAEYNGEPTLQNPEGGVDAGIALGAYPVRTVDMAAAYATFANEGKQVHPQFVQKIQNAVKTEEFAPEPSKPAFADSASESKNLAANVIESMLGVADRAKLSLNKDRPVAAKTGTHQYFDTEKNQNAWMIGTTPQLSAAVGMLADQDGKPIPVEEASGKIIYGSGLPGDIWQEFMNSYHQNLPVEQFPKPSPIGQFEQKLPPTPTTTSAPPPPPPTSAPPETSTQPPTSSESETSESESESSDPSGDCGWLGCPPGSGNDEDGPGNDGPGGANGVAPTRGRDGE</sequence>
<dbReference type="InterPro" id="IPR050396">
    <property type="entry name" value="Glycosyltr_51/Transpeptidase"/>
</dbReference>
<dbReference type="InterPro" id="IPR001264">
    <property type="entry name" value="Glyco_trans_51"/>
</dbReference>
<feature type="compositionally biased region" description="Basic and acidic residues" evidence="9">
    <location>
        <begin position="7"/>
        <end position="18"/>
    </location>
</feature>
<feature type="compositionally biased region" description="Gly residues" evidence="9">
    <location>
        <begin position="334"/>
        <end position="362"/>
    </location>
</feature>
<evidence type="ECO:0000256" key="5">
    <source>
        <dbReference type="ARBA" id="ARBA00022801"/>
    </source>
</evidence>
<keyword evidence="10" id="KW-1133">Transmembrane helix</keyword>
<dbReference type="PANTHER" id="PTHR32282:SF34">
    <property type="entry name" value="PENICILLIN-BINDING PROTEIN 1A"/>
    <property type="match status" value="1"/>
</dbReference>
<evidence type="ECO:0000256" key="4">
    <source>
        <dbReference type="ARBA" id="ARBA00022679"/>
    </source>
</evidence>
<feature type="region of interest" description="Disordered" evidence="9">
    <location>
        <begin position="1063"/>
        <end position="1164"/>
    </location>
</feature>
<dbReference type="InterPro" id="IPR001460">
    <property type="entry name" value="PCN-bd_Tpept"/>
</dbReference>
<comment type="catalytic activity">
    <reaction evidence="7">
        <text>Preferential cleavage: (Ac)2-L-Lys-D-Ala-|-D-Ala. Also transpeptidation of peptidyl-alanyl moieties that are N-acyl substituents of D-alanine.</text>
        <dbReference type="EC" id="3.4.16.4"/>
    </reaction>
</comment>
<feature type="transmembrane region" description="Helical" evidence="10">
    <location>
        <begin position="449"/>
        <end position="472"/>
    </location>
</feature>
<keyword evidence="1 13" id="KW-0121">Carboxypeptidase</keyword>
<evidence type="ECO:0000256" key="9">
    <source>
        <dbReference type="SAM" id="MobiDB-lite"/>
    </source>
</evidence>
<dbReference type="GO" id="GO:0008658">
    <property type="term" value="F:penicillin binding"/>
    <property type="evidence" value="ECO:0007669"/>
    <property type="project" value="InterPro"/>
</dbReference>
<evidence type="ECO:0000256" key="2">
    <source>
        <dbReference type="ARBA" id="ARBA00022670"/>
    </source>
</evidence>
<dbReference type="InterPro" id="IPR036950">
    <property type="entry name" value="PBP_transglycosylase"/>
</dbReference>
<reference evidence="13 14" key="1">
    <citation type="submission" date="2020-08" db="EMBL/GenBank/DDBJ databases">
        <title>Sequencing the genomes of 1000 actinobacteria strains.</title>
        <authorList>
            <person name="Klenk H.-P."/>
        </authorList>
    </citation>
    <scope>NUCLEOTIDE SEQUENCE [LARGE SCALE GENOMIC DNA]</scope>
    <source>
        <strain evidence="13 14">DSM 45582</strain>
    </source>
</reference>
<feature type="compositionally biased region" description="Pro residues" evidence="9">
    <location>
        <begin position="1081"/>
        <end position="1098"/>
    </location>
</feature>
<keyword evidence="10" id="KW-0812">Transmembrane</keyword>
<dbReference type="AlphaFoldDB" id="A0A840NWZ1"/>
<dbReference type="GO" id="GO:0008955">
    <property type="term" value="F:peptidoglycan glycosyltransferase activity"/>
    <property type="evidence" value="ECO:0007669"/>
    <property type="project" value="UniProtKB-EC"/>
</dbReference>
<dbReference type="Gene3D" id="1.10.3810.10">
    <property type="entry name" value="Biosynthetic peptidoglycan transglycosylase-like"/>
    <property type="match status" value="1"/>
</dbReference>
<feature type="compositionally biased region" description="Low complexity" evidence="9">
    <location>
        <begin position="1099"/>
        <end position="1112"/>
    </location>
</feature>
<feature type="compositionally biased region" description="Acidic residues" evidence="9">
    <location>
        <begin position="419"/>
        <end position="429"/>
    </location>
</feature>
<evidence type="ECO:0000256" key="3">
    <source>
        <dbReference type="ARBA" id="ARBA00022676"/>
    </source>
</evidence>
<feature type="compositionally biased region" description="Low complexity" evidence="9">
    <location>
        <begin position="204"/>
        <end position="246"/>
    </location>
</feature>
<organism evidence="13 14">
    <name type="scientific">Saccharopolyspora gloriosae</name>
    <dbReference type="NCBI Taxonomy" id="455344"/>
    <lineage>
        <taxon>Bacteria</taxon>
        <taxon>Bacillati</taxon>
        <taxon>Actinomycetota</taxon>
        <taxon>Actinomycetes</taxon>
        <taxon>Pseudonocardiales</taxon>
        <taxon>Pseudonocardiaceae</taxon>
        <taxon>Saccharopolyspora</taxon>
    </lineage>
</organism>
<dbReference type="PANTHER" id="PTHR32282">
    <property type="entry name" value="BINDING PROTEIN TRANSPEPTIDASE, PUTATIVE-RELATED"/>
    <property type="match status" value="1"/>
</dbReference>
<evidence type="ECO:0000313" key="13">
    <source>
        <dbReference type="EMBL" id="MBB5072617.1"/>
    </source>
</evidence>
<dbReference type="Gene3D" id="3.40.710.10">
    <property type="entry name" value="DD-peptidase/beta-lactamase superfamily"/>
    <property type="match status" value="1"/>
</dbReference>